<keyword evidence="2" id="KW-0472">Membrane</keyword>
<evidence type="ECO:0000313" key="3">
    <source>
        <dbReference type="EMBL" id="MBC3933441.1"/>
    </source>
</evidence>
<dbReference type="PANTHER" id="PTHR30386">
    <property type="entry name" value="MEMBRANE FUSION SUBUNIT OF EMRAB-TOLC MULTIDRUG EFFLUX PUMP"/>
    <property type="match status" value="1"/>
</dbReference>
<evidence type="ECO:0000256" key="1">
    <source>
        <dbReference type="SAM" id="Coils"/>
    </source>
</evidence>
<dbReference type="InterPro" id="IPR011053">
    <property type="entry name" value="Single_hybrid_motif"/>
</dbReference>
<organism evidence="3 4">
    <name type="scientific">Undibacterium curvum</name>
    <dbReference type="NCBI Taxonomy" id="2762294"/>
    <lineage>
        <taxon>Bacteria</taxon>
        <taxon>Pseudomonadati</taxon>
        <taxon>Pseudomonadota</taxon>
        <taxon>Betaproteobacteria</taxon>
        <taxon>Burkholderiales</taxon>
        <taxon>Oxalobacteraceae</taxon>
        <taxon>Undibacterium</taxon>
    </lineage>
</organism>
<feature type="coiled-coil region" evidence="1">
    <location>
        <begin position="140"/>
        <end position="181"/>
    </location>
</feature>
<sequence length="340" mass="37180">MSQSVPPSSPLFRNEVTAAQSQQWMGAIRLAQPVSSWLIALVAAFLSIALIAYITLGSITKKARVTGLTLPVSGSLSVIAPGTGVLRQLLVKEGQIVQAGQALFELNTERMGDQGEITALIAQQLAARQHSLETEQRQRSAQTRDKKSALQSRLSNLQTEQQQLNQEISLAQRRQELAQQSLHKFEQLEKSGYVSTAQTQQKQEESLDLSSRLSTLQRNQLQLAANQLALRAELTDLDNQLANDQSQLARSLASLKQESAENSNRKSTLITAPQDGIVSVLSYAAGQTVTVGQNVLTLLPKQSELEVQLYAPSRTAGFVSAGQTVLIRYQAFPYQKFGLQ</sequence>
<protein>
    <submittedName>
        <fullName evidence="3">HlyD family efflux transporter periplasmic adaptor subunit</fullName>
    </submittedName>
</protein>
<evidence type="ECO:0000256" key="2">
    <source>
        <dbReference type="SAM" id="Phobius"/>
    </source>
</evidence>
<dbReference type="SUPFAM" id="SSF51230">
    <property type="entry name" value="Single hybrid motif"/>
    <property type="match status" value="1"/>
</dbReference>
<dbReference type="Proteomes" id="UP000654304">
    <property type="component" value="Unassembled WGS sequence"/>
</dbReference>
<comment type="caution">
    <text evidence="3">The sequence shown here is derived from an EMBL/GenBank/DDBJ whole genome shotgun (WGS) entry which is preliminary data.</text>
</comment>
<keyword evidence="4" id="KW-1185">Reference proteome</keyword>
<dbReference type="PRINTS" id="PR01490">
    <property type="entry name" value="RTXTOXIND"/>
</dbReference>
<proteinExistence type="predicted"/>
<feature type="transmembrane region" description="Helical" evidence="2">
    <location>
        <begin position="34"/>
        <end position="56"/>
    </location>
</feature>
<dbReference type="RefSeq" id="WP_186905013.1">
    <property type="nucleotide sequence ID" value="NZ_JACOGD010000010.1"/>
</dbReference>
<keyword evidence="2" id="KW-0812">Transmembrane</keyword>
<dbReference type="EMBL" id="JACOGD010000010">
    <property type="protein sequence ID" value="MBC3933441.1"/>
    <property type="molecule type" value="Genomic_DNA"/>
</dbReference>
<keyword evidence="1" id="KW-0175">Coiled coil</keyword>
<dbReference type="InterPro" id="IPR050739">
    <property type="entry name" value="MFP"/>
</dbReference>
<keyword evidence="2" id="KW-1133">Transmembrane helix</keyword>
<dbReference type="PANTHER" id="PTHR30386:SF28">
    <property type="entry name" value="EXPORTED PROTEIN"/>
    <property type="match status" value="1"/>
</dbReference>
<dbReference type="Gene3D" id="2.40.50.100">
    <property type="match status" value="1"/>
</dbReference>
<gene>
    <name evidence="3" type="ORF">H8K43_17315</name>
</gene>
<reference evidence="3 4" key="1">
    <citation type="submission" date="2020-08" db="EMBL/GenBank/DDBJ databases">
        <title>Novel species isolated from subtropical streams in China.</title>
        <authorList>
            <person name="Lu H."/>
        </authorList>
    </citation>
    <scope>NUCLEOTIDE SEQUENCE [LARGE SCALE GENOMIC DNA]</scope>
    <source>
        <strain evidence="3 4">CY22W</strain>
    </source>
</reference>
<name>A0ABR7A9B3_9BURK</name>
<evidence type="ECO:0000313" key="4">
    <source>
        <dbReference type="Proteomes" id="UP000654304"/>
    </source>
</evidence>
<accession>A0ABR7A9B3</accession>